<dbReference type="RefSeq" id="WP_251956342.1">
    <property type="nucleotide sequence ID" value="NZ_AP025732.1"/>
</dbReference>
<gene>
    <name evidence="1" type="ORF">ANSO36C_46150</name>
</gene>
<accession>A0ABM7Z6T0</accession>
<keyword evidence="2" id="KW-1185">Reference proteome</keyword>
<proteinExistence type="predicted"/>
<protein>
    <recommendedName>
        <fullName evidence="3">Lipoprotein</fullName>
    </recommendedName>
</protein>
<dbReference type="Proteomes" id="UP001055453">
    <property type="component" value="Chromosome"/>
</dbReference>
<evidence type="ECO:0008006" key="3">
    <source>
        <dbReference type="Google" id="ProtNLM"/>
    </source>
</evidence>
<dbReference type="EMBL" id="AP025732">
    <property type="protein sequence ID" value="BDI18813.1"/>
    <property type="molecule type" value="Genomic_DNA"/>
</dbReference>
<reference evidence="1" key="1">
    <citation type="submission" date="2022-04" db="EMBL/GenBank/DDBJ databases">
        <title>Complete genome sequence of a cyanobacterium, Nostoc sp. SO-36, isolated in Antarctica.</title>
        <authorList>
            <person name="Kanesaki Y."/>
            <person name="Effendi D."/>
            <person name="Sakamoto T."/>
            <person name="Ohtani S."/>
            <person name="Awai K."/>
        </authorList>
    </citation>
    <scope>NUCLEOTIDE SEQUENCE</scope>
    <source>
        <strain evidence="1">SO-36</strain>
    </source>
</reference>
<name>A0ABM7Z6T0_NOSCO</name>
<organism evidence="1 2">
    <name type="scientific">Nostoc cf. commune SO-36</name>
    <dbReference type="NCBI Taxonomy" id="449208"/>
    <lineage>
        <taxon>Bacteria</taxon>
        <taxon>Bacillati</taxon>
        <taxon>Cyanobacteriota</taxon>
        <taxon>Cyanophyceae</taxon>
        <taxon>Nostocales</taxon>
        <taxon>Nostocaceae</taxon>
        <taxon>Nostoc</taxon>
    </lineage>
</organism>
<evidence type="ECO:0000313" key="1">
    <source>
        <dbReference type="EMBL" id="BDI18813.1"/>
    </source>
</evidence>
<evidence type="ECO:0000313" key="2">
    <source>
        <dbReference type="Proteomes" id="UP001055453"/>
    </source>
</evidence>
<sequence length="237" mass="27168">MRNYNFLNKITTGIIVATLCFSCRSFVSRNAEQAKATDKSKPQANLVYGNLIIKEQSDYLMIPVTLGEQNEDKGIDLKLSRSYDRNNPLYNIIFYRKQDGEAHILLKKKAIITSFDLLEVKAADKPTTRVWLYRIIDQDTNTDKKLNGEDATIGYLSDLSGKNLQQITPNNTRIISWVVVPSQNALFLKIIKDSDNDKKFTEEDRTNFVRVNLDKIGMGTEIISDQIEQEIKSYIFK</sequence>